<comment type="similarity">
    <text evidence="2">Belongs to the FHIPEP (flagella/HR/invasion proteins export pore) family.</text>
</comment>
<comment type="caution">
    <text evidence="10">The sequence shown here is derived from an EMBL/GenBank/DDBJ whole genome shotgun (WGS) entry which is preliminary data.</text>
</comment>
<dbReference type="InterPro" id="IPR042193">
    <property type="entry name" value="FHIPEP_3"/>
</dbReference>
<proteinExistence type="inferred from homology"/>
<keyword evidence="11" id="KW-1185">Reference proteome</keyword>
<evidence type="ECO:0000256" key="9">
    <source>
        <dbReference type="SAM" id="Phobius"/>
    </source>
</evidence>
<keyword evidence="7 9" id="KW-1133">Transmembrane helix</keyword>
<evidence type="ECO:0000256" key="3">
    <source>
        <dbReference type="ARBA" id="ARBA00022448"/>
    </source>
</evidence>
<accession>A0ABR5T4Q0</accession>
<feature type="transmembrane region" description="Helical" evidence="9">
    <location>
        <begin position="104"/>
        <end position="130"/>
    </location>
</feature>
<evidence type="ECO:0000256" key="2">
    <source>
        <dbReference type="ARBA" id="ARBA00008835"/>
    </source>
</evidence>
<dbReference type="NCBIfam" id="TIGR01399">
    <property type="entry name" value="hrcV"/>
    <property type="match status" value="1"/>
</dbReference>
<dbReference type="InterPro" id="IPR001712">
    <property type="entry name" value="T3SS_FHIPEP"/>
</dbReference>
<dbReference type="PIRSF" id="PIRSF005419">
    <property type="entry name" value="FlhA"/>
    <property type="match status" value="1"/>
</dbReference>
<protein>
    <submittedName>
        <fullName evidence="10">Secretion system apparatus protein SsaV</fullName>
    </submittedName>
</protein>
<feature type="transmembrane region" description="Helical" evidence="9">
    <location>
        <begin position="199"/>
        <end position="220"/>
    </location>
</feature>
<feature type="transmembrane region" description="Helical" evidence="9">
    <location>
        <begin position="17"/>
        <end position="34"/>
    </location>
</feature>
<dbReference type="PRINTS" id="PR00949">
    <property type="entry name" value="TYPE3IMAPROT"/>
</dbReference>
<gene>
    <name evidence="10" type="ORF">WS72_25025</name>
</gene>
<keyword evidence="8 9" id="KW-0472">Membrane</keyword>
<feature type="transmembrane region" description="Helical" evidence="9">
    <location>
        <begin position="283"/>
        <end position="316"/>
    </location>
</feature>
<keyword evidence="5" id="KW-0997">Cell inner membrane</keyword>
<organism evidence="10 11">
    <name type="scientific">Burkholderia savannae</name>
    <dbReference type="NCBI Taxonomy" id="1637837"/>
    <lineage>
        <taxon>Bacteria</taxon>
        <taxon>Pseudomonadati</taxon>
        <taxon>Pseudomonadota</taxon>
        <taxon>Betaproteobacteria</taxon>
        <taxon>Burkholderiales</taxon>
        <taxon>Burkholderiaceae</taxon>
        <taxon>Burkholderia</taxon>
        <taxon>pseudomallei group</taxon>
    </lineage>
</organism>
<dbReference type="EMBL" id="LNJQ01000004">
    <property type="protein sequence ID" value="KWZ38148.1"/>
    <property type="molecule type" value="Genomic_DNA"/>
</dbReference>
<reference evidence="10 11" key="1">
    <citation type="submission" date="2015-11" db="EMBL/GenBank/DDBJ databases">
        <authorList>
            <person name="Sahl J."/>
            <person name="Wagner D."/>
            <person name="Keim P."/>
        </authorList>
    </citation>
    <scope>NUCLEOTIDE SEQUENCE [LARGE SCALE GENOMIC DNA]</scope>
    <source>
        <strain evidence="10 11">BDU18</strain>
    </source>
</reference>
<keyword evidence="4" id="KW-1003">Cell membrane</keyword>
<name>A0ABR5T4Q0_9BURK</name>
<evidence type="ECO:0000256" key="8">
    <source>
        <dbReference type="ARBA" id="ARBA00023136"/>
    </source>
</evidence>
<dbReference type="InterPro" id="IPR025505">
    <property type="entry name" value="FHIPEP_CS"/>
</dbReference>
<evidence type="ECO:0000256" key="6">
    <source>
        <dbReference type="ARBA" id="ARBA00022692"/>
    </source>
</evidence>
<dbReference type="Gene3D" id="3.40.30.60">
    <property type="entry name" value="FHIPEP family, domain 1"/>
    <property type="match status" value="1"/>
</dbReference>
<evidence type="ECO:0000256" key="1">
    <source>
        <dbReference type="ARBA" id="ARBA00004429"/>
    </source>
</evidence>
<dbReference type="PANTHER" id="PTHR30161:SF3">
    <property type="entry name" value="SECRETION SYSTEM APPARATUS PROTEIN SSAV"/>
    <property type="match status" value="1"/>
</dbReference>
<dbReference type="Gene3D" id="3.40.50.12790">
    <property type="entry name" value="FHIPEP family, domain 4"/>
    <property type="match status" value="1"/>
</dbReference>
<keyword evidence="6 9" id="KW-0812">Transmembrane</keyword>
<feature type="transmembrane region" description="Helical" evidence="9">
    <location>
        <begin position="232"/>
        <end position="258"/>
    </location>
</feature>
<dbReference type="Gene3D" id="1.10.8.540">
    <property type="entry name" value="FHIPEP family, domain 3"/>
    <property type="match status" value="1"/>
</dbReference>
<feature type="transmembrane region" description="Helical" evidence="9">
    <location>
        <begin position="72"/>
        <end position="92"/>
    </location>
</feature>
<keyword evidence="3" id="KW-0813">Transport</keyword>
<dbReference type="PANTHER" id="PTHR30161">
    <property type="entry name" value="FLAGELLAR EXPORT PROTEIN, MEMBRANE FLHA SUBUNIT-RELATED"/>
    <property type="match status" value="1"/>
</dbReference>
<dbReference type="NCBIfam" id="NF009363">
    <property type="entry name" value="PRK12720.1"/>
    <property type="match status" value="1"/>
</dbReference>
<dbReference type="InterPro" id="IPR006302">
    <property type="entry name" value="T3SS_HrcV"/>
</dbReference>
<comment type="subcellular location">
    <subcellularLocation>
        <location evidence="1">Cell inner membrane</location>
        <topology evidence="1">Multi-pass membrane protein</topology>
    </subcellularLocation>
</comment>
<sequence>MKRLAPWLARAAGRQDIVLAVMLLVAVFMMIVPLPTSLVDLMIAFNLMVSIILLMMSLYIRDPLEFSVFPSLLLITTLYRLALTISTTRLILLQADAGEIVYTFGSFAVGGNLGVGLIVFVIITIVQFIVITKGSERVAEVSARFSLDGMPGKQMSIDGDLRAGTIDANDARRLRGLVQKESQLYGAMDGAMKFVKGDAIAGIIIILVNILGGTAVGVFMHGMSASQAMSTYAILSIGDGLISQIPALLISITAGIIVTRVPGDTRQPLAADLAEQIGKQPQALWLAASVLLVFALLPGFPVVYFVALAALVFGCAWHLRRRAKRGAAGIGTAAHGAAAPAGALAAHAPGSPGFALTPGAIPLMIRHGETAVRPAKLAEALDALRARTFEQLGLPLPEIHLQADAGLAADAVQILLYQEPVLTLAMPANEWLADARSASVAQRVRVEALPFAQLRLQWIDPAHADALAALGVTVHRDEARVAHCVSLVVERHAAQFIGVQETRFLMDAMEARYAELVKEVQRQMPIGRIADVLQRLVDERVSVRDLRGIFEALVEWAPREKDPVMLAEYVRVALRRHIATRHRAGQPWISCWMIGERIESMVRESIRQTAAGSYSSLAPEHTHAIVTRLQGALADADLRRTVLVTAIDVRRFMRKMVEREFGDLPVLSFQEIGDEAELRVIGTADLIGELADAPA</sequence>
<evidence type="ECO:0000313" key="10">
    <source>
        <dbReference type="EMBL" id="KWZ38148.1"/>
    </source>
</evidence>
<evidence type="ECO:0000256" key="4">
    <source>
        <dbReference type="ARBA" id="ARBA00022475"/>
    </source>
</evidence>
<dbReference type="InterPro" id="IPR042194">
    <property type="entry name" value="FHIPEP_1"/>
</dbReference>
<dbReference type="PROSITE" id="PS00994">
    <property type="entry name" value="FHIPEP"/>
    <property type="match status" value="1"/>
</dbReference>
<dbReference type="RefSeq" id="WP_059582101.1">
    <property type="nucleotide sequence ID" value="NZ_CP013418.1"/>
</dbReference>
<evidence type="ECO:0000256" key="5">
    <source>
        <dbReference type="ARBA" id="ARBA00022519"/>
    </source>
</evidence>
<dbReference type="Proteomes" id="UP000070255">
    <property type="component" value="Unassembled WGS sequence"/>
</dbReference>
<feature type="transmembrane region" description="Helical" evidence="9">
    <location>
        <begin position="41"/>
        <end position="60"/>
    </location>
</feature>
<evidence type="ECO:0000256" key="7">
    <source>
        <dbReference type="ARBA" id="ARBA00022989"/>
    </source>
</evidence>
<evidence type="ECO:0000313" key="11">
    <source>
        <dbReference type="Proteomes" id="UP000070255"/>
    </source>
</evidence>
<dbReference type="Pfam" id="PF00771">
    <property type="entry name" value="FHIPEP"/>
    <property type="match status" value="1"/>
</dbReference>
<dbReference type="InterPro" id="IPR042196">
    <property type="entry name" value="FHIPEP_4"/>
</dbReference>